<sequence length="240" mass="26535">MGVILTPPTFAMPFPGYTPPPPDGMKLNAPLLSSQFSVPKPSPAELPGLNACTLSPHARRALVAQGPPSEPALRAQLAKFCLAGHSCTSLRNTQTLMPSLRGVLTEHHSGIRKNKSFRVKIYCSITQDFKRLNGAIPPVSHLPRVILISTFTLQFAYLTRRLSPLGLEAAAVRRQKPAQHSAFHSRPLRNRREEGVQFALCHEPQRISVSFTNNTILLSPKTRLLPCFSFKAFVLSAWFH</sequence>
<dbReference type="Proteomes" id="UP001152622">
    <property type="component" value="Chromosome 8"/>
</dbReference>
<name>A0A9Q1F5H1_SYNKA</name>
<accession>A0A9Q1F5H1</accession>
<dbReference type="EMBL" id="JAINUF010000008">
    <property type="protein sequence ID" value="KAJ8351541.1"/>
    <property type="molecule type" value="Genomic_DNA"/>
</dbReference>
<organism evidence="1 2">
    <name type="scientific">Synaphobranchus kaupii</name>
    <name type="common">Kaup's arrowtooth eel</name>
    <dbReference type="NCBI Taxonomy" id="118154"/>
    <lineage>
        <taxon>Eukaryota</taxon>
        <taxon>Metazoa</taxon>
        <taxon>Chordata</taxon>
        <taxon>Craniata</taxon>
        <taxon>Vertebrata</taxon>
        <taxon>Euteleostomi</taxon>
        <taxon>Actinopterygii</taxon>
        <taxon>Neopterygii</taxon>
        <taxon>Teleostei</taxon>
        <taxon>Anguilliformes</taxon>
        <taxon>Synaphobranchidae</taxon>
        <taxon>Synaphobranchus</taxon>
    </lineage>
</organism>
<evidence type="ECO:0000313" key="1">
    <source>
        <dbReference type="EMBL" id="KAJ8351541.1"/>
    </source>
</evidence>
<evidence type="ECO:0000313" key="2">
    <source>
        <dbReference type="Proteomes" id="UP001152622"/>
    </source>
</evidence>
<keyword evidence="2" id="KW-1185">Reference proteome</keyword>
<comment type="caution">
    <text evidence="1">The sequence shown here is derived from an EMBL/GenBank/DDBJ whole genome shotgun (WGS) entry which is preliminary data.</text>
</comment>
<gene>
    <name evidence="1" type="ORF">SKAU_G00230170</name>
</gene>
<reference evidence="1" key="1">
    <citation type="journal article" date="2023" name="Science">
        <title>Genome structures resolve the early diversification of teleost fishes.</title>
        <authorList>
            <person name="Parey E."/>
            <person name="Louis A."/>
            <person name="Montfort J."/>
            <person name="Bouchez O."/>
            <person name="Roques C."/>
            <person name="Iampietro C."/>
            <person name="Lluch J."/>
            <person name="Castinel A."/>
            <person name="Donnadieu C."/>
            <person name="Desvignes T."/>
            <person name="Floi Bucao C."/>
            <person name="Jouanno E."/>
            <person name="Wen M."/>
            <person name="Mejri S."/>
            <person name="Dirks R."/>
            <person name="Jansen H."/>
            <person name="Henkel C."/>
            <person name="Chen W.J."/>
            <person name="Zahm M."/>
            <person name="Cabau C."/>
            <person name="Klopp C."/>
            <person name="Thompson A.W."/>
            <person name="Robinson-Rechavi M."/>
            <person name="Braasch I."/>
            <person name="Lecointre G."/>
            <person name="Bobe J."/>
            <person name="Postlethwait J.H."/>
            <person name="Berthelot C."/>
            <person name="Roest Crollius H."/>
            <person name="Guiguen Y."/>
        </authorList>
    </citation>
    <scope>NUCLEOTIDE SEQUENCE</scope>
    <source>
        <strain evidence="1">WJC10195</strain>
    </source>
</reference>
<proteinExistence type="predicted"/>
<dbReference type="AlphaFoldDB" id="A0A9Q1F5H1"/>
<protein>
    <submittedName>
        <fullName evidence="1">Uncharacterized protein</fullName>
    </submittedName>
</protein>